<dbReference type="Proteomes" id="UP000307943">
    <property type="component" value="Unassembled WGS sequence"/>
</dbReference>
<gene>
    <name evidence="4" type="primary">aroH</name>
    <name evidence="4" type="ORF">FE784_05765</name>
</gene>
<dbReference type="InterPro" id="IPR008243">
    <property type="entry name" value="Chorismate_mutase_AroH"/>
</dbReference>
<evidence type="ECO:0000313" key="4">
    <source>
        <dbReference type="EMBL" id="TNJ67461.1"/>
    </source>
</evidence>
<comment type="caution">
    <text evidence="4">The sequence shown here is derived from an EMBL/GenBank/DDBJ whole genome shotgun (WGS) entry which is preliminary data.</text>
</comment>
<dbReference type="CDD" id="cd02185">
    <property type="entry name" value="AroH"/>
    <property type="match status" value="1"/>
</dbReference>
<keyword evidence="2 3" id="KW-0057">Aromatic amino acid biosynthesis</keyword>
<dbReference type="PANTHER" id="PTHR21164:SF0">
    <property type="entry name" value="CHORISMATE MUTASE AROH"/>
    <property type="match status" value="1"/>
</dbReference>
<feature type="binding site" evidence="2">
    <location>
        <position position="108"/>
    </location>
    <ligand>
        <name>prephenate</name>
        <dbReference type="ChEBI" id="CHEBI:29934"/>
    </ligand>
</feature>
<evidence type="ECO:0000313" key="5">
    <source>
        <dbReference type="Proteomes" id="UP000307943"/>
    </source>
</evidence>
<evidence type="ECO:0000256" key="3">
    <source>
        <dbReference type="PROSITE-ProRule" id="PRU00514"/>
    </source>
</evidence>
<name>A0A5C4TEJ3_9BACL</name>
<protein>
    <recommendedName>
        <fullName evidence="1 3">chorismate mutase</fullName>
        <ecNumber evidence="1 3">5.4.99.5</ecNumber>
    </recommendedName>
</protein>
<feature type="binding site" evidence="2">
    <location>
        <position position="7"/>
    </location>
    <ligand>
        <name>prephenate</name>
        <dbReference type="ChEBI" id="CHEBI:29934"/>
    </ligand>
</feature>
<dbReference type="RefSeq" id="WP_138878382.1">
    <property type="nucleotide sequence ID" value="NZ_VDCQ01000005.1"/>
</dbReference>
<dbReference type="SUPFAM" id="SSF55298">
    <property type="entry name" value="YjgF-like"/>
    <property type="match status" value="1"/>
</dbReference>
<evidence type="ECO:0000256" key="2">
    <source>
        <dbReference type="PIRSR" id="PIRSR005965-1"/>
    </source>
</evidence>
<dbReference type="NCBIfam" id="TIGR01796">
    <property type="entry name" value="CM_mono_aroH"/>
    <property type="match status" value="1"/>
</dbReference>
<dbReference type="EMBL" id="VDCQ01000005">
    <property type="protein sequence ID" value="TNJ67461.1"/>
    <property type="molecule type" value="Genomic_DNA"/>
</dbReference>
<evidence type="ECO:0000256" key="1">
    <source>
        <dbReference type="NCBIfam" id="TIGR01796"/>
    </source>
</evidence>
<dbReference type="PANTHER" id="PTHR21164">
    <property type="entry name" value="CHORISMATE MUTASE"/>
    <property type="match status" value="1"/>
</dbReference>
<dbReference type="GO" id="GO:0008652">
    <property type="term" value="P:amino acid biosynthetic process"/>
    <property type="evidence" value="ECO:0007669"/>
    <property type="project" value="UniProtKB-UniRule"/>
</dbReference>
<dbReference type="PIRSF" id="PIRSF005965">
    <property type="entry name" value="Chor_mut_AroH"/>
    <property type="match status" value="1"/>
</dbReference>
<dbReference type="OrthoDB" id="9802232at2"/>
<reference evidence="4 5" key="1">
    <citation type="submission" date="2019-05" db="EMBL/GenBank/DDBJ databases">
        <title>We sequenced the genome of Paenibacillus hemerocallicola KCTC 33185 for further insight into its adaptation and study the phylogeny of Paenibacillus.</title>
        <authorList>
            <person name="Narsing Rao M.P."/>
        </authorList>
    </citation>
    <scope>NUCLEOTIDE SEQUENCE [LARGE SCALE GENOMIC DNA]</scope>
    <source>
        <strain evidence="4 5">KCTC 33185</strain>
    </source>
</reference>
<dbReference type="GO" id="GO:0004106">
    <property type="term" value="F:chorismate mutase activity"/>
    <property type="evidence" value="ECO:0007669"/>
    <property type="project" value="UniProtKB-UniRule"/>
</dbReference>
<dbReference type="InterPro" id="IPR035959">
    <property type="entry name" value="RutC-like_sf"/>
</dbReference>
<proteinExistence type="predicted"/>
<comment type="catalytic activity">
    <reaction evidence="3">
        <text>chorismate = prephenate</text>
        <dbReference type="Rhea" id="RHEA:13897"/>
        <dbReference type="ChEBI" id="CHEBI:29748"/>
        <dbReference type="ChEBI" id="CHEBI:29934"/>
        <dbReference type="EC" id="5.4.99.5"/>
    </reaction>
</comment>
<dbReference type="PROSITE" id="PS51167">
    <property type="entry name" value="CHORISMATE_MUT_1"/>
    <property type="match status" value="1"/>
</dbReference>
<dbReference type="GO" id="GO:0046417">
    <property type="term" value="P:chorismate metabolic process"/>
    <property type="evidence" value="ECO:0007669"/>
    <property type="project" value="TreeGrafter"/>
</dbReference>
<dbReference type="GO" id="GO:0009073">
    <property type="term" value="P:aromatic amino acid family biosynthetic process"/>
    <property type="evidence" value="ECO:0007669"/>
    <property type="project" value="UniProtKB-UniRule"/>
</dbReference>
<organism evidence="4 5">
    <name type="scientific">Paenibacillus hemerocallicola</name>
    <dbReference type="NCBI Taxonomy" id="1172614"/>
    <lineage>
        <taxon>Bacteria</taxon>
        <taxon>Bacillati</taxon>
        <taxon>Bacillota</taxon>
        <taxon>Bacilli</taxon>
        <taxon>Bacillales</taxon>
        <taxon>Paenibacillaceae</taxon>
        <taxon>Paenibacillus</taxon>
    </lineage>
</organism>
<dbReference type="Gene3D" id="3.30.1330.40">
    <property type="entry name" value="RutC-like"/>
    <property type="match status" value="1"/>
</dbReference>
<dbReference type="AlphaFoldDB" id="A0A5C4TEJ3"/>
<feature type="binding site" evidence="2">
    <location>
        <position position="90"/>
    </location>
    <ligand>
        <name>prephenate</name>
        <dbReference type="ChEBI" id="CHEBI:29934"/>
    </ligand>
</feature>
<keyword evidence="5" id="KW-1185">Reference proteome</keyword>
<dbReference type="EC" id="5.4.99.5" evidence="1 3"/>
<dbReference type="UniPathway" id="UPA00120">
    <property type="reaction ID" value="UER00203"/>
</dbReference>
<sequence>MYVRGIRGAITVERNEETEILNATAELLGQIVSDNNIYPEDIASVFVTVTQDLDAAFPAKVIREMQGWELVPLMCALEISVPGGLPKCIRLMVSVNTEKSQKEIRHVYLNNAIKLRPDLSEATKF</sequence>
<keyword evidence="2 3" id="KW-0028">Amino-acid biosynthesis</keyword>
<dbReference type="Pfam" id="PF07736">
    <property type="entry name" value="CM_1"/>
    <property type="match status" value="1"/>
</dbReference>
<accession>A0A5C4TEJ3</accession>
<keyword evidence="3 4" id="KW-0413">Isomerase</keyword>